<dbReference type="AlphaFoldDB" id="A0A133KD78"/>
<dbReference type="EMBL" id="LRPM01000049">
    <property type="protein sequence ID" value="KWZ77424.1"/>
    <property type="molecule type" value="Genomic_DNA"/>
</dbReference>
<dbReference type="OrthoDB" id="2347707at2"/>
<sequence length="72" mass="8063">MINRCKYLNDEGEITVADLYGIFQFSSIIQPSLMIGGDNGGVIAYPVVVIGDRGQLKEIKVTRIKEVYEVRE</sequence>
<dbReference type="RefSeq" id="WP_060929640.1">
    <property type="nucleotide sequence ID" value="NZ_KQ955281.1"/>
</dbReference>
<organism evidence="1 2">
    <name type="scientific">Anaerococcus tetradius</name>
    <dbReference type="NCBI Taxonomy" id="33036"/>
    <lineage>
        <taxon>Bacteria</taxon>
        <taxon>Bacillati</taxon>
        <taxon>Bacillota</taxon>
        <taxon>Tissierellia</taxon>
        <taxon>Tissierellales</taxon>
        <taxon>Peptoniphilaceae</taxon>
        <taxon>Anaerococcus</taxon>
    </lineage>
</organism>
<gene>
    <name evidence="1" type="ORF">HMPREF3200_01417</name>
</gene>
<comment type="caution">
    <text evidence="1">The sequence shown here is derived from an EMBL/GenBank/DDBJ whole genome shotgun (WGS) entry which is preliminary data.</text>
</comment>
<evidence type="ECO:0000313" key="1">
    <source>
        <dbReference type="EMBL" id="KWZ77424.1"/>
    </source>
</evidence>
<evidence type="ECO:0000313" key="2">
    <source>
        <dbReference type="Proteomes" id="UP000070383"/>
    </source>
</evidence>
<accession>A0A133KD78</accession>
<dbReference type="Proteomes" id="UP000070383">
    <property type="component" value="Unassembled WGS sequence"/>
</dbReference>
<name>A0A133KD78_9FIRM</name>
<protein>
    <submittedName>
        <fullName evidence="1">Uncharacterized protein</fullName>
    </submittedName>
</protein>
<keyword evidence="2" id="KW-1185">Reference proteome</keyword>
<proteinExistence type="predicted"/>
<reference evidence="2" key="1">
    <citation type="submission" date="2016-01" db="EMBL/GenBank/DDBJ databases">
        <authorList>
            <person name="Mitreva M."/>
            <person name="Pepin K.H."/>
            <person name="Mihindukulasuriya K.A."/>
            <person name="Fulton R."/>
            <person name="Fronick C."/>
            <person name="O'Laughlin M."/>
            <person name="Miner T."/>
            <person name="Herter B."/>
            <person name="Rosa B.A."/>
            <person name="Cordes M."/>
            <person name="Tomlinson C."/>
            <person name="Wollam A."/>
            <person name="Palsikar V.B."/>
            <person name="Mardis E.R."/>
            <person name="Wilson R.K."/>
        </authorList>
    </citation>
    <scope>NUCLEOTIDE SEQUENCE [LARGE SCALE GENOMIC DNA]</scope>
    <source>
        <strain evidence="2">MJR8151</strain>
    </source>
</reference>
<dbReference type="STRING" id="33036.HMPREF3200_01417"/>
<dbReference type="PATRIC" id="fig|33036.3.peg.1405"/>